<dbReference type="EMBL" id="JAMQJY010000001">
    <property type="protein sequence ID" value="MCM2675930.1"/>
    <property type="molecule type" value="Genomic_DNA"/>
</dbReference>
<gene>
    <name evidence="1" type="ORF">NDM98_10780</name>
</gene>
<reference evidence="1" key="1">
    <citation type="submission" date="2022-06" db="EMBL/GenBank/DDBJ databases">
        <title>Alkalicoccobacillus porphyridii sp. nov., isolated from a marine red alga, Porphyridium purpureum and reclassification of Shouchella plakortidis and Shouchella gibsonii as Alkalicoccobacillus plakortidis comb. nov. and Alkalicoccobacillus gibsonii comb. nov.</title>
        <authorList>
            <person name="Kim K.H."/>
            <person name="Lee J.K."/>
            <person name="Han D.M."/>
            <person name="Baek J.H."/>
            <person name="Jeon C.O."/>
        </authorList>
    </citation>
    <scope>NUCLEOTIDE SEQUENCE</scope>
    <source>
        <strain evidence="1">DSM 19153</strain>
    </source>
</reference>
<dbReference type="InterPro" id="IPR010461">
    <property type="entry name" value="ComK"/>
</dbReference>
<protein>
    <submittedName>
        <fullName evidence="1">Competence protein ComK</fullName>
    </submittedName>
</protein>
<evidence type="ECO:0000313" key="2">
    <source>
        <dbReference type="Proteomes" id="UP001203665"/>
    </source>
</evidence>
<organism evidence="1 2">
    <name type="scientific">Alkalicoccobacillus plakortidis</name>
    <dbReference type="NCBI Taxonomy" id="444060"/>
    <lineage>
        <taxon>Bacteria</taxon>
        <taxon>Bacillati</taxon>
        <taxon>Bacillota</taxon>
        <taxon>Bacilli</taxon>
        <taxon>Bacillales</taxon>
        <taxon>Bacillaceae</taxon>
        <taxon>Alkalicoccobacillus</taxon>
    </lineage>
</organism>
<dbReference type="Proteomes" id="UP001203665">
    <property type="component" value="Unassembled WGS sequence"/>
</dbReference>
<sequence length="164" mass="18749">MLKDMQQSIRHVDDYAINEQTLFIQPYRDIEYSTKVMEPNTTYLVKQTPLQLVQSACLANGSSYDGRRLYSLYSLGIKSKPPIMISEGLAIIAAPTLSPSNPNCEWFFSRHVVSCIAEKQEGKVGTQIMFRDRTSIFLDISHSQFLNALDKAHRCQAFLQNFDY</sequence>
<keyword evidence="2" id="KW-1185">Reference proteome</keyword>
<name>A0ABT0XJI7_9BACI</name>
<proteinExistence type="predicted"/>
<comment type="caution">
    <text evidence="1">The sequence shown here is derived from an EMBL/GenBank/DDBJ whole genome shotgun (WGS) entry which is preliminary data.</text>
</comment>
<evidence type="ECO:0000313" key="1">
    <source>
        <dbReference type="EMBL" id="MCM2675930.1"/>
    </source>
</evidence>
<dbReference type="Pfam" id="PF06338">
    <property type="entry name" value="ComK"/>
    <property type="match status" value="1"/>
</dbReference>
<accession>A0ABT0XJI7</accession>
<dbReference type="RefSeq" id="WP_251609086.1">
    <property type="nucleotide sequence ID" value="NZ_JAMQJY010000001.1"/>
</dbReference>